<name>A0A392W270_9FABA</name>
<evidence type="ECO:0000313" key="2">
    <source>
        <dbReference type="EMBL" id="MCI94764.1"/>
    </source>
</evidence>
<feature type="non-terminal residue" evidence="2">
    <location>
        <position position="1"/>
    </location>
</feature>
<feature type="compositionally biased region" description="Basic and acidic residues" evidence="1">
    <location>
        <begin position="14"/>
        <end position="30"/>
    </location>
</feature>
<keyword evidence="3" id="KW-1185">Reference proteome</keyword>
<proteinExistence type="predicted"/>
<feature type="non-terminal residue" evidence="2">
    <location>
        <position position="67"/>
    </location>
</feature>
<reference evidence="2 3" key="1">
    <citation type="journal article" date="2018" name="Front. Plant Sci.">
        <title>Red Clover (Trifolium pratense) and Zigzag Clover (T. medium) - A Picture of Genomic Similarities and Differences.</title>
        <authorList>
            <person name="Dluhosova J."/>
            <person name="Istvanek J."/>
            <person name="Nedelnik J."/>
            <person name="Repkova J."/>
        </authorList>
    </citation>
    <scope>NUCLEOTIDE SEQUENCE [LARGE SCALE GENOMIC DNA]</scope>
    <source>
        <strain evidence="3">cv. 10/8</strain>
        <tissue evidence="2">Leaf</tissue>
    </source>
</reference>
<accession>A0A392W270</accession>
<dbReference type="EMBL" id="LXQA011365745">
    <property type="protein sequence ID" value="MCI94764.1"/>
    <property type="molecule type" value="Genomic_DNA"/>
</dbReference>
<dbReference type="Proteomes" id="UP000265520">
    <property type="component" value="Unassembled WGS sequence"/>
</dbReference>
<evidence type="ECO:0000256" key="1">
    <source>
        <dbReference type="SAM" id="MobiDB-lite"/>
    </source>
</evidence>
<feature type="region of interest" description="Disordered" evidence="1">
    <location>
        <begin position="42"/>
        <end position="67"/>
    </location>
</feature>
<feature type="region of interest" description="Disordered" evidence="1">
    <location>
        <begin position="1"/>
        <end position="30"/>
    </location>
</feature>
<sequence>EEIVDSPIPPAASETKEEESLAEEAKPLIEAETKEVVEVVETVKDTKEESKKEEETKTEETVDETKE</sequence>
<evidence type="ECO:0000313" key="3">
    <source>
        <dbReference type="Proteomes" id="UP000265520"/>
    </source>
</evidence>
<dbReference type="AlphaFoldDB" id="A0A392W270"/>
<organism evidence="2 3">
    <name type="scientific">Trifolium medium</name>
    <dbReference type="NCBI Taxonomy" id="97028"/>
    <lineage>
        <taxon>Eukaryota</taxon>
        <taxon>Viridiplantae</taxon>
        <taxon>Streptophyta</taxon>
        <taxon>Embryophyta</taxon>
        <taxon>Tracheophyta</taxon>
        <taxon>Spermatophyta</taxon>
        <taxon>Magnoliopsida</taxon>
        <taxon>eudicotyledons</taxon>
        <taxon>Gunneridae</taxon>
        <taxon>Pentapetalae</taxon>
        <taxon>rosids</taxon>
        <taxon>fabids</taxon>
        <taxon>Fabales</taxon>
        <taxon>Fabaceae</taxon>
        <taxon>Papilionoideae</taxon>
        <taxon>50 kb inversion clade</taxon>
        <taxon>NPAAA clade</taxon>
        <taxon>Hologalegina</taxon>
        <taxon>IRL clade</taxon>
        <taxon>Trifolieae</taxon>
        <taxon>Trifolium</taxon>
    </lineage>
</organism>
<protein>
    <submittedName>
        <fullName evidence="2">Uncharacterized protein</fullName>
    </submittedName>
</protein>
<comment type="caution">
    <text evidence="2">The sequence shown here is derived from an EMBL/GenBank/DDBJ whole genome shotgun (WGS) entry which is preliminary data.</text>
</comment>